<evidence type="ECO:0000313" key="2">
    <source>
        <dbReference type="Proteomes" id="UP000017862"/>
    </source>
</evidence>
<dbReference type="RefSeq" id="WP_007556922.1">
    <property type="nucleotide sequence ID" value="NC_022793.1"/>
</dbReference>
<dbReference type="STRING" id="1261131.lam_294"/>
<accession>U6B400</accession>
<dbReference type="HOGENOM" id="CLU_176817_1_0_5"/>
<evidence type="ECO:0008006" key="3">
    <source>
        <dbReference type="Google" id="ProtNLM"/>
    </source>
</evidence>
<dbReference type="PATRIC" id="fig|1261131.3.peg.282"/>
<dbReference type="EMBL" id="CP006604">
    <property type="protein sequence ID" value="AHA27665.1"/>
    <property type="molecule type" value="Genomic_DNA"/>
</dbReference>
<dbReference type="Pfam" id="PF09866">
    <property type="entry name" value="DUF2093"/>
    <property type="match status" value="1"/>
</dbReference>
<dbReference type="InterPro" id="IPR018661">
    <property type="entry name" value="DUF2093"/>
</dbReference>
<dbReference type="Proteomes" id="UP000017862">
    <property type="component" value="Chromosome"/>
</dbReference>
<sequence length="69" mass="8088">MHDKTNENMDKAVLNYKDGEFEIILPGSYVICAISGERIPLDRLYYWSVDRREAYANAEMSLKAEKMRK</sequence>
<proteinExistence type="predicted"/>
<dbReference type="eggNOG" id="COG3908">
    <property type="taxonomic scope" value="Bacteria"/>
</dbReference>
<gene>
    <name evidence="1" type="ORF">lam_294</name>
</gene>
<evidence type="ECO:0000313" key="1">
    <source>
        <dbReference type="EMBL" id="AHA27665.1"/>
    </source>
</evidence>
<protein>
    <recommendedName>
        <fullName evidence="3">DUF2093 domain-containing protein</fullName>
    </recommendedName>
</protein>
<organism evidence="1 2">
    <name type="scientific">Candidatus Liberibacter americanus str. Sao Paulo</name>
    <dbReference type="NCBI Taxonomy" id="1261131"/>
    <lineage>
        <taxon>Bacteria</taxon>
        <taxon>Pseudomonadati</taxon>
        <taxon>Pseudomonadota</taxon>
        <taxon>Alphaproteobacteria</taxon>
        <taxon>Hyphomicrobiales</taxon>
        <taxon>Rhizobiaceae</taxon>
        <taxon>Liberibacter</taxon>
    </lineage>
</organism>
<reference evidence="1 2" key="1">
    <citation type="journal article" date="2014" name="Mol. Plant Microbe Interact.">
        <title>The complete genome sequence of Candidatus Liberibacter americanus, associated with citrus Huanglongbing.</title>
        <authorList>
            <person name="Wulff N.A."/>
            <person name="Zhang S."/>
            <person name="Setubal J.C."/>
            <person name="Almeida N.F."/>
            <person name="Martins E.C."/>
            <person name="Harakava R."/>
            <person name="Kumar D."/>
            <person name="Rangel L.T."/>
            <person name="Foissac X."/>
            <person name="Bove J."/>
            <person name="Gabriel D.W."/>
        </authorList>
    </citation>
    <scope>NUCLEOTIDE SEQUENCE [LARGE SCALE GENOMIC DNA]</scope>
    <source>
        <strain evidence="1 2">Sao Paulo</strain>
    </source>
</reference>
<name>U6B400_9HYPH</name>
<keyword evidence="2" id="KW-1185">Reference proteome</keyword>
<dbReference type="AlphaFoldDB" id="U6B400"/>
<dbReference type="KEGG" id="lar:lam_294"/>